<name>A0AAE3H7V4_9BACT</name>
<dbReference type="RefSeq" id="WP_255039531.1">
    <property type="nucleotide sequence ID" value="NZ_RJUF01000193.1"/>
</dbReference>
<dbReference type="Proteomes" id="UP001204144">
    <property type="component" value="Unassembled WGS sequence"/>
</dbReference>
<dbReference type="GO" id="GO:0004064">
    <property type="term" value="F:arylesterase activity"/>
    <property type="evidence" value="ECO:0007669"/>
    <property type="project" value="InterPro"/>
</dbReference>
<dbReference type="PANTHER" id="PTHR11799:SF12">
    <property type="entry name" value="PARAOXONASE-RELATED"/>
    <property type="match status" value="1"/>
</dbReference>
<dbReference type="EMBL" id="RJUF01000193">
    <property type="protein sequence ID" value="MCP9765830.1"/>
    <property type="molecule type" value="Genomic_DNA"/>
</dbReference>
<dbReference type="PANTHER" id="PTHR11799">
    <property type="entry name" value="PARAOXONASE"/>
    <property type="match status" value="1"/>
</dbReference>
<dbReference type="InterPro" id="IPR002640">
    <property type="entry name" value="Arylesterase"/>
</dbReference>
<proteinExistence type="inferred from homology"/>
<dbReference type="InterPro" id="IPR051288">
    <property type="entry name" value="Serum_paraoxonase/arylesterase"/>
</dbReference>
<evidence type="ECO:0000256" key="1">
    <source>
        <dbReference type="ARBA" id="ARBA00008595"/>
    </source>
</evidence>
<keyword evidence="3" id="KW-1015">Disulfide bond</keyword>
<comment type="caution">
    <text evidence="5">The sequence shown here is derived from an EMBL/GenBank/DDBJ whole genome shotgun (WGS) entry which is preliminary data.</text>
</comment>
<reference evidence="5 6" key="1">
    <citation type="submission" date="2018-11" db="EMBL/GenBank/DDBJ databases">
        <title>Novel bacteria species description.</title>
        <authorList>
            <person name="Han J.-H."/>
        </authorList>
    </citation>
    <scope>NUCLEOTIDE SEQUENCE [LARGE SCALE GENOMIC DNA]</scope>
    <source>
        <strain evidence="5 6">KCTC23259</strain>
    </source>
</reference>
<sequence>MKRSQKFLLSLIIIVGITYFIAQTLIKAGVFTSISSISDYQETTITSYPGVEDITVDSETNIAYLSAQDRRNPKSTGAIFSLNLTDSSKRLVNLTKKFKLIEFRPHGISVLSIEGKKFLFVISHKDTKNDILKFEILGDTLNYLSKYSSTDFVSPNDILAVSENQFFVTNDHGTRSKWQMLASDFLRIPSGNVVFYDGKLSKIVSEKLTYPNGIALSGDGKSIYVASTLEKGVYVFAPQTQTNYLKEINFVSTLYPPDNIEMTKNGDLVIGCHPKLFAFMAHRKNAENKSPSAVIELDHNNLQNQKVLYLNDGSALSGLSVGAPFYFKNMKQNLLLGSVFESKVILLEKK</sequence>
<keyword evidence="6" id="KW-1185">Reference proteome</keyword>
<dbReference type="Gene3D" id="2.120.10.30">
    <property type="entry name" value="TolB, C-terminal domain"/>
    <property type="match status" value="1"/>
</dbReference>
<dbReference type="Pfam" id="PF01731">
    <property type="entry name" value="Arylesterase"/>
    <property type="match status" value="1"/>
</dbReference>
<gene>
    <name evidence="5" type="ORF">EGI31_23085</name>
</gene>
<evidence type="ECO:0000256" key="3">
    <source>
        <dbReference type="ARBA" id="ARBA00023157"/>
    </source>
</evidence>
<dbReference type="AlphaFoldDB" id="A0AAE3H7V4"/>
<evidence type="ECO:0000256" key="4">
    <source>
        <dbReference type="ARBA" id="ARBA00023180"/>
    </source>
</evidence>
<evidence type="ECO:0000313" key="5">
    <source>
        <dbReference type="EMBL" id="MCP9765830.1"/>
    </source>
</evidence>
<keyword evidence="2" id="KW-0378">Hydrolase</keyword>
<dbReference type="InterPro" id="IPR011042">
    <property type="entry name" value="6-blade_b-propeller_TolB-like"/>
</dbReference>
<keyword evidence="4" id="KW-0325">Glycoprotein</keyword>
<comment type="similarity">
    <text evidence="1">Belongs to the paraoxonase family.</text>
</comment>
<accession>A0AAE3H7V4</accession>
<organism evidence="5 6">
    <name type="scientific">Lacihabitans soyangensis</name>
    <dbReference type="NCBI Taxonomy" id="869394"/>
    <lineage>
        <taxon>Bacteria</taxon>
        <taxon>Pseudomonadati</taxon>
        <taxon>Bacteroidota</taxon>
        <taxon>Cytophagia</taxon>
        <taxon>Cytophagales</taxon>
        <taxon>Leadbetterellaceae</taxon>
        <taxon>Lacihabitans</taxon>
    </lineage>
</organism>
<dbReference type="SUPFAM" id="SSF63829">
    <property type="entry name" value="Calcium-dependent phosphotriesterase"/>
    <property type="match status" value="1"/>
</dbReference>
<evidence type="ECO:0008006" key="7">
    <source>
        <dbReference type="Google" id="ProtNLM"/>
    </source>
</evidence>
<protein>
    <recommendedName>
        <fullName evidence="7">SMP-30/Gluconolactonase/LRE-like region domain-containing protein</fullName>
    </recommendedName>
</protein>
<evidence type="ECO:0000256" key="2">
    <source>
        <dbReference type="ARBA" id="ARBA00022801"/>
    </source>
</evidence>
<evidence type="ECO:0000313" key="6">
    <source>
        <dbReference type="Proteomes" id="UP001204144"/>
    </source>
</evidence>